<keyword evidence="3" id="KW-1185">Reference proteome</keyword>
<evidence type="ECO:0000313" key="3">
    <source>
        <dbReference type="Proteomes" id="UP000070501"/>
    </source>
</evidence>
<protein>
    <recommendedName>
        <fullName evidence="4">Ecp2 effector protein domain-containing protein</fullName>
    </recommendedName>
</protein>
<keyword evidence="1" id="KW-0732">Signal</keyword>
<dbReference type="AlphaFoldDB" id="A0A136IN28"/>
<reference evidence="3" key="1">
    <citation type="submission" date="2016-02" db="EMBL/GenBank/DDBJ databases">
        <title>Draft genome sequence of Microdochium bolleyi, a fungal endophyte of beachgrass.</title>
        <authorList>
            <consortium name="DOE Joint Genome Institute"/>
            <person name="David A.S."/>
            <person name="May G."/>
            <person name="Haridas S."/>
            <person name="Lim J."/>
            <person name="Wang M."/>
            <person name="Labutti K."/>
            <person name="Lipzen A."/>
            <person name="Barry K."/>
            <person name="Grigoriev I.V."/>
        </authorList>
    </citation>
    <scope>NUCLEOTIDE SEQUENCE [LARGE SCALE GENOMIC DNA]</scope>
    <source>
        <strain evidence="3">J235TASD1</strain>
    </source>
</reference>
<accession>A0A136IN28</accession>
<evidence type="ECO:0008006" key="4">
    <source>
        <dbReference type="Google" id="ProtNLM"/>
    </source>
</evidence>
<dbReference type="Proteomes" id="UP000070501">
    <property type="component" value="Unassembled WGS sequence"/>
</dbReference>
<dbReference type="OrthoDB" id="10417792at2759"/>
<feature type="chain" id="PRO_5007292883" description="Ecp2 effector protein domain-containing protein" evidence="1">
    <location>
        <begin position="23"/>
        <end position="193"/>
    </location>
</feature>
<evidence type="ECO:0000256" key="1">
    <source>
        <dbReference type="SAM" id="SignalP"/>
    </source>
</evidence>
<feature type="signal peptide" evidence="1">
    <location>
        <begin position="1"/>
        <end position="22"/>
    </location>
</feature>
<sequence>MRSVLFTLYAAGFSALASFVNADGLEFGSTYPNGTMVIYSAANPGAGPRIQEPYFPATAGSSAVSGGSTIRNRSYICWDHFLDHRNCDDAVIAFRDALSNTESGNFFLRTRENNDWVRFVAGNVQVYACLEGRYWHWIVTNTELDIGLRGMDANCPRYKAGYMRGEDLGTFGRIIGKSRSDIPICQGTGTGRD</sequence>
<dbReference type="EMBL" id="KQ964268">
    <property type="protein sequence ID" value="KXJ86356.1"/>
    <property type="molecule type" value="Genomic_DNA"/>
</dbReference>
<organism evidence="2 3">
    <name type="scientific">Microdochium bolleyi</name>
    <dbReference type="NCBI Taxonomy" id="196109"/>
    <lineage>
        <taxon>Eukaryota</taxon>
        <taxon>Fungi</taxon>
        <taxon>Dikarya</taxon>
        <taxon>Ascomycota</taxon>
        <taxon>Pezizomycotina</taxon>
        <taxon>Sordariomycetes</taxon>
        <taxon>Xylariomycetidae</taxon>
        <taxon>Xylariales</taxon>
        <taxon>Microdochiaceae</taxon>
        <taxon>Microdochium</taxon>
    </lineage>
</organism>
<gene>
    <name evidence="2" type="ORF">Micbo1qcDRAFT_209051</name>
</gene>
<dbReference type="InParanoid" id="A0A136IN28"/>
<name>A0A136IN28_9PEZI</name>
<proteinExistence type="predicted"/>
<evidence type="ECO:0000313" key="2">
    <source>
        <dbReference type="EMBL" id="KXJ86356.1"/>
    </source>
</evidence>